<dbReference type="STRING" id="1307839.L21SP5_03138"/>
<reference evidence="4 5" key="1">
    <citation type="submission" date="2015-11" db="EMBL/GenBank/DDBJ databases">
        <title>Description and complete genome sequence of a novel strain predominating in hypersaline microbial mats and representing a new family of the Bacteriodetes phylum.</title>
        <authorList>
            <person name="Spring S."/>
            <person name="Bunk B."/>
            <person name="Sproer C."/>
            <person name="Klenk H.-P."/>
        </authorList>
    </citation>
    <scope>NUCLEOTIDE SEQUENCE [LARGE SCALE GENOMIC DNA]</scope>
    <source>
        <strain evidence="4 5">L21-Spi-D4</strain>
    </source>
</reference>
<dbReference type="NCBIfam" id="TIGR04183">
    <property type="entry name" value="Por_Secre_tail"/>
    <property type="match status" value="1"/>
</dbReference>
<evidence type="ECO:0000259" key="3">
    <source>
        <dbReference type="Pfam" id="PF18962"/>
    </source>
</evidence>
<dbReference type="Pfam" id="PF18962">
    <property type="entry name" value="Por_Secre_tail"/>
    <property type="match status" value="1"/>
</dbReference>
<dbReference type="InterPro" id="IPR013783">
    <property type="entry name" value="Ig-like_fold"/>
</dbReference>
<dbReference type="NCBIfam" id="NF038128">
    <property type="entry name" value="choice_anch_J"/>
    <property type="match status" value="1"/>
</dbReference>
<sequence length="1010" mass="108459" precursor="true">MRKIFIYLLMFVFAGSAIGQNDLQYKKQKGFDGDLKVEKIKFEPKSYDAKDVIWSDDLEDGSMADWTTYDEDGDGFNWSVASYASPVSTSCLTSASWDGTQGALTPENWAVTPAIDLSAVTDAIFLDFNAWAQDQGWTSEHYKVMVSTTDNQVASFTDNVFEETLPGTGVFERTVSLSDYAGETIYLAFVHYDCTDMFMLNLDDFSVYTNTEVDLGITGAPAPSNDASCALTGAEDVTITLYNYGGVEASNFDVSYSINGAGTITEQFTGTLASGASTDFTFSAQADLSAYDYYDLTFEVAIADDVNPDNDTFEKEVRSTDGTLIVRAQSDAAGDQEWTITNSNEEIVASFLDYQWNVLVETQVCLLDDDCYTFNFTGFDETGWVELVYNGEVVAGGEVAGNTTGGVTWLGIGGGCASVDAKLDAITTPQYATAGNIDIAGIVKNIGADNITSFDVTYNVDGGAESAVYSVTGVNIATGSTYEFTHDTPYNFDTEGSYNIHVAVSNVNADEDANAENDTLNKQVTIVPFVPVKKVYGEEATGTWCGWCPRGHVYMDYMAENYPDTWIGVAVHNGDPMVNTTYDNGIGTQISGYPSGLVDRSGEFDPSEFESAYLDRINTIAPASVNVETISWDPGTREISIEVSSQFIADLSNVRFNAVIAEDSVTGTTSSYAQANYYADGGSGVMGGYENLPDPVPAADMVYMHVAREILGGWDGTDGSLPASVAAGETYSYTYDYTIPEDWDVNHLEFIGLLIDQNTGEIINANSTKGIQVPQAVTFNVTDGTDPLENAAIDINGEVLMTDGGGVATIDLFDGDYDYTVTRAGYEQTSGTITVAGAAVTEDVTLSVPSTFYNVTFNVSDNSGNPIESAMVNMTGYGEQTTDVDGISVFNDVSNGTFSYTVSATGYGEETGEVTVADADATVSVVINPLGLNQAQKLDFNIYPNPSKGIFHVKTNGAAELTIINAVGQIIKTQEINGEATINLADNGTGIYFIRLQSDNSIGTKRIIVQ</sequence>
<dbReference type="PATRIC" id="fig|1307839.3.peg.3296"/>
<feature type="domain" description="Secretion system C-terminal sorting" evidence="3">
    <location>
        <begin position="942"/>
        <end position="1009"/>
    </location>
</feature>
<gene>
    <name evidence="4" type="primary">hagA_1</name>
    <name evidence="4" type="ORF">L21SP5_03138</name>
</gene>
<evidence type="ECO:0000313" key="4">
    <source>
        <dbReference type="EMBL" id="ALO16753.1"/>
    </source>
</evidence>
<dbReference type="Gene3D" id="2.60.120.200">
    <property type="match status" value="1"/>
</dbReference>
<keyword evidence="1" id="KW-0732">Signal</keyword>
<feature type="domain" description="Cleaved adhesin" evidence="2">
    <location>
        <begin position="63"/>
        <end position="207"/>
    </location>
</feature>
<proteinExistence type="predicted"/>
<dbReference type="Pfam" id="PF07675">
    <property type="entry name" value="Cleaved_Adhesin"/>
    <property type="match status" value="1"/>
</dbReference>
<dbReference type="RefSeq" id="WP_057954102.1">
    <property type="nucleotide sequence ID" value="NZ_CP013118.1"/>
</dbReference>
<dbReference type="OrthoDB" id="1042999at2"/>
<dbReference type="Gene3D" id="2.60.40.10">
    <property type="entry name" value="Immunoglobulins"/>
    <property type="match status" value="3"/>
</dbReference>
<dbReference type="Gene3D" id="2.60.40.1120">
    <property type="entry name" value="Carboxypeptidase-like, regulatory domain"/>
    <property type="match status" value="2"/>
</dbReference>
<evidence type="ECO:0000259" key="2">
    <source>
        <dbReference type="Pfam" id="PF07675"/>
    </source>
</evidence>
<dbReference type="InterPro" id="IPR011628">
    <property type="entry name" value="Cleaved_adhesin"/>
</dbReference>
<dbReference type="EMBL" id="CP013118">
    <property type="protein sequence ID" value="ALO16753.1"/>
    <property type="molecule type" value="Genomic_DNA"/>
</dbReference>
<name>A0A0S2I352_9BACT</name>
<organism evidence="4 5">
    <name type="scientific">Salinivirga cyanobacteriivorans</name>
    <dbReference type="NCBI Taxonomy" id="1307839"/>
    <lineage>
        <taxon>Bacteria</taxon>
        <taxon>Pseudomonadati</taxon>
        <taxon>Bacteroidota</taxon>
        <taxon>Bacteroidia</taxon>
        <taxon>Bacteroidales</taxon>
        <taxon>Salinivirgaceae</taxon>
        <taxon>Salinivirga</taxon>
    </lineage>
</organism>
<dbReference type="Proteomes" id="UP000064893">
    <property type="component" value="Chromosome"/>
</dbReference>
<keyword evidence="5" id="KW-1185">Reference proteome</keyword>
<dbReference type="KEGG" id="blq:L21SP5_03138"/>
<dbReference type="AlphaFoldDB" id="A0A0S2I352"/>
<evidence type="ECO:0000313" key="5">
    <source>
        <dbReference type="Proteomes" id="UP000064893"/>
    </source>
</evidence>
<feature type="signal peptide" evidence="1">
    <location>
        <begin position="1"/>
        <end position="19"/>
    </location>
</feature>
<dbReference type="InterPro" id="IPR026444">
    <property type="entry name" value="Secre_tail"/>
</dbReference>
<evidence type="ECO:0000256" key="1">
    <source>
        <dbReference type="SAM" id="SignalP"/>
    </source>
</evidence>
<accession>A0A0S2I352</accession>
<feature type="chain" id="PRO_5006599443" evidence="1">
    <location>
        <begin position="20"/>
        <end position="1010"/>
    </location>
</feature>
<protein>
    <submittedName>
        <fullName evidence="4">Hemagglutinin A</fullName>
    </submittedName>
</protein>